<evidence type="ECO:0000256" key="3">
    <source>
        <dbReference type="ARBA" id="ARBA00022478"/>
    </source>
</evidence>
<evidence type="ECO:0000256" key="2">
    <source>
        <dbReference type="ARBA" id="ARBA00011038"/>
    </source>
</evidence>
<keyword evidence="3 6" id="KW-0240">DNA-directed RNA polymerase</keyword>
<comment type="subcellular location">
    <subcellularLocation>
        <location evidence="1 6">Nucleus</location>
    </subcellularLocation>
</comment>
<comment type="function">
    <text evidence="6">DNA-dependent RNA polymerase catalyzes the transcription of DNA into RNA using the four ribonucleoside triphosphates as substrates. Specific peripheric component of RNA polymerase III which synthesizes small RNAs, such as 5S rRNA and tRNAs.</text>
</comment>
<dbReference type="RefSeq" id="XP_014666987.1">
    <property type="nucleotide sequence ID" value="XM_014811501.1"/>
</dbReference>
<dbReference type="PANTHER" id="PTHR12780">
    <property type="entry name" value="RNA POLYMERASE III DNA DIRECTED , 39KD SUBUNIT-RELATED"/>
    <property type="match status" value="1"/>
</dbReference>
<evidence type="ECO:0000256" key="1">
    <source>
        <dbReference type="ARBA" id="ARBA00004123"/>
    </source>
</evidence>
<protein>
    <recommendedName>
        <fullName evidence="6">DNA-directed RNA polymerase III subunit RPC6</fullName>
        <shortName evidence="6">RNA polymerase III subunit C6</shortName>
    </recommendedName>
</protein>
<evidence type="ECO:0000313" key="9">
    <source>
        <dbReference type="RefSeq" id="XP_014666987.1"/>
    </source>
</evidence>
<keyword evidence="8" id="KW-1185">Reference proteome</keyword>
<dbReference type="InterPro" id="IPR036388">
    <property type="entry name" value="WH-like_DNA-bd_sf"/>
</dbReference>
<evidence type="ECO:0000256" key="7">
    <source>
        <dbReference type="SAM" id="MobiDB-lite"/>
    </source>
</evidence>
<dbReference type="InterPro" id="IPR007832">
    <property type="entry name" value="RNA_pol_Rpc34"/>
</dbReference>
<dbReference type="InterPro" id="IPR036390">
    <property type="entry name" value="WH_DNA-bd_sf"/>
</dbReference>
<evidence type="ECO:0000256" key="6">
    <source>
        <dbReference type="PIRNR" id="PIRNR028763"/>
    </source>
</evidence>
<sequence>MAEAMETEIATTTTAKQEDAPADDLDGQILALCQEFPKGITDAVIQNTMPELTAQRRVTAINRLLSGGRIDLLRSGSQLVYKLKDPGSGAEVRGGDHQEKLVYQIIKEAGNKGIWIRDIRYKSNLLLTQVNKILKSLESKKLIKAVKSVAASKKKVYMLFDVEPDRSVTGGAWYSDQDFESEFVEVLNQQCCKFLRQKADAARDSRPDPIAQRNAAYASAREVWRFISELGVSKIQLSMDDIEMILNTLIYDGVVERTVVAATSQGGGDDGDPQSLYRAVNRMLPDTGVMRVPCGVCPVFDQCHEEGAVSPSTCVYMKEWLEY</sequence>
<dbReference type="Gene3D" id="1.10.10.10">
    <property type="entry name" value="Winged helix-like DNA-binding domain superfamily/Winged helix DNA-binding domain"/>
    <property type="match status" value="2"/>
</dbReference>
<dbReference type="Proteomes" id="UP000695022">
    <property type="component" value="Unplaced"/>
</dbReference>
<name>A0ABM1E467_PRICU</name>
<dbReference type="PIRSF" id="PIRSF028763">
    <property type="entry name" value="RNA_pol_Rpc34"/>
    <property type="match status" value="1"/>
</dbReference>
<reference evidence="9 10" key="1">
    <citation type="submission" date="2025-05" db="UniProtKB">
        <authorList>
            <consortium name="RefSeq"/>
        </authorList>
    </citation>
    <scope>IDENTIFICATION</scope>
</reference>
<evidence type="ECO:0000313" key="10">
    <source>
        <dbReference type="RefSeq" id="XP_014666988.1"/>
    </source>
</evidence>
<comment type="similarity">
    <text evidence="2 6">Belongs to the eukaryotic RPC34/RPC39 RNA polymerase subunit family.</text>
</comment>
<keyword evidence="5 6" id="KW-0539">Nucleus</keyword>
<feature type="compositionally biased region" description="Low complexity" evidence="7">
    <location>
        <begin position="1"/>
        <end position="15"/>
    </location>
</feature>
<dbReference type="Pfam" id="PF05158">
    <property type="entry name" value="RNA_pol_Rpc34"/>
    <property type="match status" value="1"/>
</dbReference>
<accession>A0ABM1E467</accession>
<evidence type="ECO:0000256" key="4">
    <source>
        <dbReference type="ARBA" id="ARBA00023163"/>
    </source>
</evidence>
<dbReference type="InterPro" id="IPR016049">
    <property type="entry name" value="RNA_pol_Rpc34-like"/>
</dbReference>
<keyword evidence="4 6" id="KW-0804">Transcription</keyword>
<evidence type="ECO:0000256" key="5">
    <source>
        <dbReference type="ARBA" id="ARBA00023242"/>
    </source>
</evidence>
<feature type="region of interest" description="Disordered" evidence="7">
    <location>
        <begin position="1"/>
        <end position="20"/>
    </location>
</feature>
<evidence type="ECO:0000313" key="8">
    <source>
        <dbReference type="Proteomes" id="UP000695022"/>
    </source>
</evidence>
<dbReference type="SUPFAM" id="SSF46785">
    <property type="entry name" value="Winged helix' DNA-binding domain"/>
    <property type="match status" value="2"/>
</dbReference>
<proteinExistence type="inferred from homology"/>
<dbReference type="RefSeq" id="XP_014666988.1">
    <property type="nucleotide sequence ID" value="XM_014811502.1"/>
</dbReference>
<organism evidence="8 10">
    <name type="scientific">Priapulus caudatus</name>
    <name type="common">Priapulid worm</name>
    <dbReference type="NCBI Taxonomy" id="37621"/>
    <lineage>
        <taxon>Eukaryota</taxon>
        <taxon>Metazoa</taxon>
        <taxon>Ecdysozoa</taxon>
        <taxon>Scalidophora</taxon>
        <taxon>Priapulida</taxon>
        <taxon>Priapulimorpha</taxon>
        <taxon>Priapulimorphida</taxon>
        <taxon>Priapulidae</taxon>
        <taxon>Priapulus</taxon>
    </lineage>
</organism>
<dbReference type="GeneID" id="106808678"/>
<gene>
    <name evidence="9 10" type="primary">LOC106808678</name>
</gene>